<name>A0A0C2EGP3_9PSED</name>
<gene>
    <name evidence="1" type="ORF">UCMB321_1167</name>
</gene>
<dbReference type="Proteomes" id="UP000031535">
    <property type="component" value="Unassembled WGS sequence"/>
</dbReference>
<organism evidence="1 2">
    <name type="scientific">Pseudomonas batumici</name>
    <dbReference type="NCBI Taxonomy" id="226910"/>
    <lineage>
        <taxon>Bacteria</taxon>
        <taxon>Pseudomonadati</taxon>
        <taxon>Pseudomonadota</taxon>
        <taxon>Gammaproteobacteria</taxon>
        <taxon>Pseudomonadales</taxon>
        <taxon>Pseudomonadaceae</taxon>
        <taxon>Pseudomonas</taxon>
    </lineage>
</organism>
<dbReference type="AlphaFoldDB" id="A0A0C2EGP3"/>
<keyword evidence="2" id="KW-1185">Reference proteome</keyword>
<evidence type="ECO:0000313" key="2">
    <source>
        <dbReference type="Proteomes" id="UP000031535"/>
    </source>
</evidence>
<sequence length="43" mass="4671">MIATLINAFSDVSLKISHDSSARITREIGQDLAENSHQMADLA</sequence>
<proteinExistence type="predicted"/>
<dbReference type="PATRIC" id="fig|226910.6.peg.1159"/>
<dbReference type="EMBL" id="JXDG01000011">
    <property type="protein sequence ID" value="KIH85179.1"/>
    <property type="molecule type" value="Genomic_DNA"/>
</dbReference>
<evidence type="ECO:0000313" key="1">
    <source>
        <dbReference type="EMBL" id="KIH85179.1"/>
    </source>
</evidence>
<protein>
    <submittedName>
        <fullName evidence="1">Uncharacterized protein</fullName>
    </submittedName>
</protein>
<comment type="caution">
    <text evidence="1">The sequence shown here is derived from an EMBL/GenBank/DDBJ whole genome shotgun (WGS) entry which is preliminary data.</text>
</comment>
<accession>A0A0C2EGP3</accession>
<reference evidence="1 2" key="1">
    <citation type="submission" date="2015-01" db="EMBL/GenBank/DDBJ databases">
        <title>Complete genome of Pseudomonas batumici UCM B-321 producer of the batumin antibiotic with strong antistaphilococcal and potential anticancer activity.</title>
        <authorList>
            <person name="Klochko V.V."/>
            <person name="Zelena L.B."/>
            <person name="Elena K.A."/>
            <person name="Reva O.N."/>
        </authorList>
    </citation>
    <scope>NUCLEOTIDE SEQUENCE [LARGE SCALE GENOMIC DNA]</scope>
    <source>
        <strain evidence="1 2">UCM B-321</strain>
    </source>
</reference>
<dbReference type="STRING" id="226910.UCMB321_1167"/>